<dbReference type="AlphaFoldDB" id="A0A437PA74"/>
<evidence type="ECO:0000256" key="1">
    <source>
        <dbReference type="SAM" id="MobiDB-lite"/>
    </source>
</evidence>
<keyword evidence="2" id="KW-0812">Transmembrane</keyword>
<gene>
    <name evidence="3" type="ORF">EOT10_29720</name>
</gene>
<dbReference type="EMBL" id="RZYA01000018">
    <property type="protein sequence ID" value="RVU19173.1"/>
    <property type="molecule type" value="Genomic_DNA"/>
</dbReference>
<evidence type="ECO:0000256" key="2">
    <source>
        <dbReference type="SAM" id="Phobius"/>
    </source>
</evidence>
<name>A0A437PA74_9ACTN</name>
<feature type="transmembrane region" description="Helical" evidence="2">
    <location>
        <begin position="87"/>
        <end position="107"/>
    </location>
</feature>
<sequence length="180" mass="19262">MTRIVVMWRALAAAMAVGVVPVLGVTLAREGRIALPGDGWAGVVPVVVLLVVFLLMGRKSERRRYESAVPLADPAAVLPDPSVVRRALLKGMAPVAAVIAVMGVVMVLLMQPMVGTIFATFPIGLLLRAERTARWERKHGVLLWQGNAAQPAPGSGGRAVRRVMPQVYTSPRTETTPGRD</sequence>
<feature type="compositionally biased region" description="Polar residues" evidence="1">
    <location>
        <begin position="167"/>
        <end position="180"/>
    </location>
</feature>
<keyword evidence="2" id="KW-1133">Transmembrane helix</keyword>
<keyword evidence="4" id="KW-1185">Reference proteome</keyword>
<dbReference type="Proteomes" id="UP000283128">
    <property type="component" value="Unassembled WGS sequence"/>
</dbReference>
<evidence type="ECO:0000313" key="4">
    <source>
        <dbReference type="Proteomes" id="UP000283128"/>
    </source>
</evidence>
<comment type="caution">
    <text evidence="3">The sequence shown here is derived from an EMBL/GenBank/DDBJ whole genome shotgun (WGS) entry which is preliminary data.</text>
</comment>
<proteinExistence type="predicted"/>
<evidence type="ECO:0000313" key="3">
    <source>
        <dbReference type="EMBL" id="RVU19173.1"/>
    </source>
</evidence>
<accession>A0A437PA74</accession>
<dbReference type="OrthoDB" id="4240426at2"/>
<feature type="region of interest" description="Disordered" evidence="1">
    <location>
        <begin position="150"/>
        <end position="180"/>
    </location>
</feature>
<dbReference type="RefSeq" id="WP_127831454.1">
    <property type="nucleotide sequence ID" value="NZ_RZYA01000018.1"/>
</dbReference>
<organism evidence="3 4">
    <name type="scientific">Streptomyces antnestii</name>
    <dbReference type="NCBI Taxonomy" id="2494256"/>
    <lineage>
        <taxon>Bacteria</taxon>
        <taxon>Bacillati</taxon>
        <taxon>Actinomycetota</taxon>
        <taxon>Actinomycetes</taxon>
        <taxon>Kitasatosporales</taxon>
        <taxon>Streptomycetaceae</taxon>
        <taxon>Streptomyces</taxon>
    </lineage>
</organism>
<protein>
    <submittedName>
        <fullName evidence="3">Uncharacterized protein</fullName>
    </submittedName>
</protein>
<feature type="transmembrane region" description="Helical" evidence="2">
    <location>
        <begin position="40"/>
        <end position="57"/>
    </location>
</feature>
<keyword evidence="2" id="KW-0472">Membrane</keyword>
<reference evidence="3 4" key="1">
    <citation type="submission" date="2019-01" db="EMBL/GenBank/DDBJ databases">
        <title>Genome sequences of Streptomyces and Rhizobium isolates collected from root and soil.</title>
        <authorList>
            <person name="Chhettri S."/>
            <person name="Sevigny J.L."/>
            <person name="Sen A."/>
            <person name="Ennis N."/>
            <person name="Tisa L."/>
        </authorList>
    </citation>
    <scope>NUCLEOTIDE SEQUENCE [LARGE SCALE GENOMIC DNA]</scope>
    <source>
        <strain evidence="3 4">San01</strain>
    </source>
</reference>